<feature type="region of interest" description="Disordered" evidence="1">
    <location>
        <begin position="309"/>
        <end position="340"/>
    </location>
</feature>
<feature type="region of interest" description="Disordered" evidence="1">
    <location>
        <begin position="92"/>
        <end position="114"/>
    </location>
</feature>
<dbReference type="EMBL" id="QAPG01000657">
    <property type="protein sequence ID" value="TDZ28674.1"/>
    <property type="molecule type" value="Genomic_DNA"/>
</dbReference>
<reference evidence="2 3" key="1">
    <citation type="submission" date="2018-11" db="EMBL/GenBank/DDBJ databases">
        <title>Genome sequence and assembly of Colletotrichum spinosum.</title>
        <authorList>
            <person name="Gan P."/>
            <person name="Shirasu K."/>
        </authorList>
    </citation>
    <scope>NUCLEOTIDE SEQUENCE [LARGE SCALE GENOMIC DNA]</scope>
    <source>
        <strain evidence="2 3">CBS 515.97</strain>
    </source>
</reference>
<accession>A0A4R8PZY4</accession>
<name>A0A4R8PZY4_9PEZI</name>
<protein>
    <submittedName>
        <fullName evidence="2">Uncharacterized protein</fullName>
    </submittedName>
</protein>
<sequence length="374" mass="41588">MTTITTLIRPTLNLIHWRQEHSSRYSTRLSDYRPSARVNSAEPSCIRSHKAWMIEHTMYVTSQEGGTCVFRSPNPKEFHEMLWDIGSGKTGKLVKEERAQPKRVASPEYGQGKRNNTIETKKSRLTVLEAGERWTLLHASKHGRTTGEHRRTGDENSSKHRSWFPGMFGLNNLAPVQTPVDLKSVPLPEGCAMPHAIFARKFALVADGVPLPTSLSHELMPTADIKARNLLVEAAAQGLMNPTYEFRGPFTPQLGFDGGLDHQYISTAAVTSALASYKAAYQIPQPNHGESPPLIKPLRYQRGHDWFGLDAPTSQSRSANRSLRGTEKSKDAHGTSLWKTNGRHAYPADNWYGLDGAGNEKNGLRRTVAIMNVG</sequence>
<gene>
    <name evidence="2" type="ORF">C8035_v010217</name>
</gene>
<evidence type="ECO:0000313" key="3">
    <source>
        <dbReference type="Proteomes" id="UP000295083"/>
    </source>
</evidence>
<feature type="compositionally biased region" description="Polar residues" evidence="1">
    <location>
        <begin position="312"/>
        <end position="323"/>
    </location>
</feature>
<keyword evidence="3" id="KW-1185">Reference proteome</keyword>
<comment type="caution">
    <text evidence="2">The sequence shown here is derived from an EMBL/GenBank/DDBJ whole genome shotgun (WGS) entry which is preliminary data.</text>
</comment>
<evidence type="ECO:0000256" key="1">
    <source>
        <dbReference type="SAM" id="MobiDB-lite"/>
    </source>
</evidence>
<dbReference type="AlphaFoldDB" id="A0A4R8PZY4"/>
<feature type="compositionally biased region" description="Basic and acidic residues" evidence="1">
    <location>
        <begin position="324"/>
        <end position="333"/>
    </location>
</feature>
<dbReference type="Proteomes" id="UP000295083">
    <property type="component" value="Unassembled WGS sequence"/>
</dbReference>
<evidence type="ECO:0000313" key="2">
    <source>
        <dbReference type="EMBL" id="TDZ28674.1"/>
    </source>
</evidence>
<organism evidence="2 3">
    <name type="scientific">Colletotrichum spinosum</name>
    <dbReference type="NCBI Taxonomy" id="1347390"/>
    <lineage>
        <taxon>Eukaryota</taxon>
        <taxon>Fungi</taxon>
        <taxon>Dikarya</taxon>
        <taxon>Ascomycota</taxon>
        <taxon>Pezizomycotina</taxon>
        <taxon>Sordariomycetes</taxon>
        <taxon>Hypocreomycetidae</taxon>
        <taxon>Glomerellales</taxon>
        <taxon>Glomerellaceae</taxon>
        <taxon>Colletotrichum</taxon>
        <taxon>Colletotrichum orbiculare species complex</taxon>
    </lineage>
</organism>
<proteinExistence type="predicted"/>